<dbReference type="RefSeq" id="WP_123902480.1">
    <property type="nucleotide sequence ID" value="NZ_CP009365.1"/>
</dbReference>
<name>A0AAJ5SV06_9PSED</name>
<reference evidence="1" key="1">
    <citation type="submission" date="2021-08" db="EMBL/GenBank/DDBJ databases">
        <authorList>
            <person name="Yaryura P.M."/>
            <person name="Bianco M.I."/>
            <person name="Morais C."/>
            <person name="Setubal J.C."/>
        </authorList>
    </citation>
    <scope>NUCLEOTIDE SEQUENCE</scope>
    <source>
        <strain evidence="1">AP1</strain>
    </source>
</reference>
<dbReference type="EMBL" id="CP083803">
    <property type="protein sequence ID" value="UXZ47378.1"/>
    <property type="molecule type" value="Genomic_DNA"/>
</dbReference>
<dbReference type="AlphaFoldDB" id="A0AAJ5SV06"/>
<gene>
    <name evidence="1" type="ORF">K7K07_10375</name>
</gene>
<protein>
    <submittedName>
        <fullName evidence="1">Uncharacterized protein</fullName>
    </submittedName>
</protein>
<accession>A0AAJ5SV06</accession>
<evidence type="ECO:0000313" key="1">
    <source>
        <dbReference type="EMBL" id="UXZ47378.1"/>
    </source>
</evidence>
<evidence type="ECO:0000313" key="2">
    <source>
        <dbReference type="Proteomes" id="UP001209279"/>
    </source>
</evidence>
<proteinExistence type="predicted"/>
<organism evidence="1 2">
    <name type="scientific">Pseudomonas soli</name>
    <dbReference type="NCBI Taxonomy" id="1306993"/>
    <lineage>
        <taxon>Bacteria</taxon>
        <taxon>Pseudomonadati</taxon>
        <taxon>Pseudomonadota</taxon>
        <taxon>Gammaproteobacteria</taxon>
        <taxon>Pseudomonadales</taxon>
        <taxon>Pseudomonadaceae</taxon>
        <taxon>Pseudomonas</taxon>
    </lineage>
</organism>
<dbReference type="Proteomes" id="UP001209279">
    <property type="component" value="Chromosome"/>
</dbReference>
<sequence>MSFNSHKKKLLDETEPLSHRASHARSCALLVAQKLGLTRDDVIELVARQTGVDLHKPQSVAELLIALADLEKVRLGQ</sequence>